<evidence type="ECO:0000313" key="3">
    <source>
        <dbReference type="Proteomes" id="UP000276215"/>
    </source>
</evidence>
<name>A0A3N4JR42_9PEZI</name>
<keyword evidence="3" id="KW-1185">Reference proteome</keyword>
<organism evidence="2 3">
    <name type="scientific">Choiromyces venosus 120613-1</name>
    <dbReference type="NCBI Taxonomy" id="1336337"/>
    <lineage>
        <taxon>Eukaryota</taxon>
        <taxon>Fungi</taxon>
        <taxon>Dikarya</taxon>
        <taxon>Ascomycota</taxon>
        <taxon>Pezizomycotina</taxon>
        <taxon>Pezizomycetes</taxon>
        <taxon>Pezizales</taxon>
        <taxon>Tuberaceae</taxon>
        <taxon>Choiromyces</taxon>
    </lineage>
</organism>
<protein>
    <submittedName>
        <fullName evidence="2">Uncharacterized protein</fullName>
    </submittedName>
</protein>
<accession>A0A3N4JR42</accession>
<evidence type="ECO:0000256" key="1">
    <source>
        <dbReference type="SAM" id="Phobius"/>
    </source>
</evidence>
<proteinExistence type="predicted"/>
<evidence type="ECO:0000313" key="2">
    <source>
        <dbReference type="EMBL" id="RPA96274.1"/>
    </source>
</evidence>
<sequence length="159" mass="17855">MVCYEMVLGVDGDLMVCGWLVGGGFGILMWFLGNCCKLAPNLTGWNIAIVSVASFIHSHTVSNSPSISTIHIQYLRTESRVECSRNNTPANYRVSGWLVMCWLFAEDFVRMREIIQLLGAVVVRGTCTGGYVFVQDWDYFAVNNPCLVQKHIPWCLYCS</sequence>
<dbReference type="Proteomes" id="UP000276215">
    <property type="component" value="Unassembled WGS sequence"/>
</dbReference>
<keyword evidence="1" id="KW-1133">Transmembrane helix</keyword>
<keyword evidence="1" id="KW-0812">Transmembrane</keyword>
<gene>
    <name evidence="2" type="ORF">L873DRAFT_1244215</name>
</gene>
<reference evidence="2 3" key="1">
    <citation type="journal article" date="2018" name="Nat. Ecol. Evol.">
        <title>Pezizomycetes genomes reveal the molecular basis of ectomycorrhizal truffle lifestyle.</title>
        <authorList>
            <person name="Murat C."/>
            <person name="Payen T."/>
            <person name="Noel B."/>
            <person name="Kuo A."/>
            <person name="Morin E."/>
            <person name="Chen J."/>
            <person name="Kohler A."/>
            <person name="Krizsan K."/>
            <person name="Balestrini R."/>
            <person name="Da Silva C."/>
            <person name="Montanini B."/>
            <person name="Hainaut M."/>
            <person name="Levati E."/>
            <person name="Barry K.W."/>
            <person name="Belfiori B."/>
            <person name="Cichocki N."/>
            <person name="Clum A."/>
            <person name="Dockter R.B."/>
            <person name="Fauchery L."/>
            <person name="Guy J."/>
            <person name="Iotti M."/>
            <person name="Le Tacon F."/>
            <person name="Lindquist E.A."/>
            <person name="Lipzen A."/>
            <person name="Malagnac F."/>
            <person name="Mello A."/>
            <person name="Molinier V."/>
            <person name="Miyauchi S."/>
            <person name="Poulain J."/>
            <person name="Riccioni C."/>
            <person name="Rubini A."/>
            <person name="Sitrit Y."/>
            <person name="Splivallo R."/>
            <person name="Traeger S."/>
            <person name="Wang M."/>
            <person name="Zifcakova L."/>
            <person name="Wipf D."/>
            <person name="Zambonelli A."/>
            <person name="Paolocci F."/>
            <person name="Nowrousian M."/>
            <person name="Ottonello S."/>
            <person name="Baldrian P."/>
            <person name="Spatafora J.W."/>
            <person name="Henrissat B."/>
            <person name="Nagy L.G."/>
            <person name="Aury J.M."/>
            <person name="Wincker P."/>
            <person name="Grigoriev I.V."/>
            <person name="Bonfante P."/>
            <person name="Martin F.M."/>
        </authorList>
    </citation>
    <scope>NUCLEOTIDE SEQUENCE [LARGE SCALE GENOMIC DNA]</scope>
    <source>
        <strain evidence="2 3">120613-1</strain>
    </source>
</reference>
<keyword evidence="1" id="KW-0472">Membrane</keyword>
<dbReference type="AlphaFoldDB" id="A0A3N4JR42"/>
<feature type="transmembrane region" description="Helical" evidence="1">
    <location>
        <begin position="12"/>
        <end position="32"/>
    </location>
</feature>
<dbReference type="EMBL" id="ML120416">
    <property type="protein sequence ID" value="RPA96274.1"/>
    <property type="molecule type" value="Genomic_DNA"/>
</dbReference>